<organism evidence="2 3">
    <name type="scientific">Adonisia turfae CCMR0081</name>
    <dbReference type="NCBI Taxonomy" id="2292702"/>
    <lineage>
        <taxon>Bacteria</taxon>
        <taxon>Bacillati</taxon>
        <taxon>Cyanobacteriota</taxon>
        <taxon>Adonisia</taxon>
        <taxon>Adonisia turfae</taxon>
    </lineage>
</organism>
<evidence type="ECO:0000313" key="2">
    <source>
        <dbReference type="EMBL" id="NEZ59884.1"/>
    </source>
</evidence>
<accession>A0A6M0RUJ2</accession>
<dbReference type="AlphaFoldDB" id="A0A6M0RUJ2"/>
<dbReference type="EMBL" id="QXHD01000004">
    <property type="protein sequence ID" value="NEZ59884.1"/>
    <property type="molecule type" value="Genomic_DNA"/>
</dbReference>
<sequence length="319" mass="37429">MKSGAHRMKPQLVSTIAQLPVKEKPECVGDYAHQAIKKYVDHILQHEKGVLAHHHDPEFVHQMRVGLRRLRTVRAAFDFALVLPDAVSDRALKRLGKALGRMRDLDILQGWLKKYSNQTKLKKSEIKVLRTLNRTLKKQRKQCRVQTDKLLRSKAYKQLFKVIKKWLKQPQYQSVSRLPLTVALPDVQLPMICQLLLHPGWLVVDATDTTKLEQVHDLRKHIKGVRYQMALFREFYGEDYRAQVNTFRQMQDVLGELQDESVVQSFLATMLGSKWAKKLPSLHRCFQKQHHQLWQQWLELRQPYVSATQRDALHQLFLV</sequence>
<name>A0A6M0RUJ2_9CYAN</name>
<dbReference type="Proteomes" id="UP000481033">
    <property type="component" value="Unassembled WGS sequence"/>
</dbReference>
<dbReference type="InterPro" id="IPR038186">
    <property type="entry name" value="CHAD_dom_sf"/>
</dbReference>
<dbReference type="PANTHER" id="PTHR39339">
    <property type="entry name" value="SLR1444 PROTEIN"/>
    <property type="match status" value="1"/>
</dbReference>
<reference evidence="2 3" key="1">
    <citation type="journal article" date="2020" name="Microb. Ecol.">
        <title>Ecogenomics of the Marine Benthic Filamentous Cyanobacterium Adonisia.</title>
        <authorList>
            <person name="Walter J.M."/>
            <person name="Coutinho F.H."/>
            <person name="Leomil L."/>
            <person name="Hargreaves P.I."/>
            <person name="Campeao M.E."/>
            <person name="Vieira V.V."/>
            <person name="Silva B.S."/>
            <person name="Fistarol G.O."/>
            <person name="Salomon P.S."/>
            <person name="Sawabe T."/>
            <person name="Mino S."/>
            <person name="Hosokawa M."/>
            <person name="Miyashita H."/>
            <person name="Maruyama F."/>
            <person name="van Verk M.C."/>
            <person name="Dutilh B.E."/>
            <person name="Thompson C.C."/>
            <person name="Thompson F.L."/>
        </authorList>
    </citation>
    <scope>NUCLEOTIDE SEQUENCE [LARGE SCALE GENOMIC DNA]</scope>
    <source>
        <strain evidence="2 3">CCMR0081</strain>
    </source>
</reference>
<dbReference type="PANTHER" id="PTHR39339:SF1">
    <property type="entry name" value="CHAD DOMAIN-CONTAINING PROTEIN"/>
    <property type="match status" value="1"/>
</dbReference>
<evidence type="ECO:0000313" key="3">
    <source>
        <dbReference type="Proteomes" id="UP000481033"/>
    </source>
</evidence>
<keyword evidence="3" id="KW-1185">Reference proteome</keyword>
<dbReference type="Gene3D" id="1.40.20.10">
    <property type="entry name" value="CHAD domain"/>
    <property type="match status" value="1"/>
</dbReference>
<comment type="caution">
    <text evidence="2">The sequence shown here is derived from an EMBL/GenBank/DDBJ whole genome shotgun (WGS) entry which is preliminary data.</text>
</comment>
<feature type="domain" description="CHAD" evidence="1">
    <location>
        <begin position="25"/>
        <end position="299"/>
    </location>
</feature>
<protein>
    <submittedName>
        <fullName evidence="2">CHAD domain-containing protein</fullName>
    </submittedName>
</protein>
<dbReference type="PROSITE" id="PS51708">
    <property type="entry name" value="CHAD"/>
    <property type="match status" value="1"/>
</dbReference>
<dbReference type="Pfam" id="PF05235">
    <property type="entry name" value="CHAD"/>
    <property type="match status" value="1"/>
</dbReference>
<dbReference type="SMART" id="SM00880">
    <property type="entry name" value="CHAD"/>
    <property type="match status" value="1"/>
</dbReference>
<gene>
    <name evidence="2" type="ORF">DXZ20_30430</name>
</gene>
<evidence type="ECO:0000259" key="1">
    <source>
        <dbReference type="PROSITE" id="PS51708"/>
    </source>
</evidence>
<dbReference type="InterPro" id="IPR007899">
    <property type="entry name" value="CHAD_dom"/>
</dbReference>
<proteinExistence type="predicted"/>